<sequence length="42" mass="4866">NYPPEKRSEVEEICLTEPSLEGELDLGDFTYEYGVRVYISPQ</sequence>
<reference evidence="1" key="1">
    <citation type="submission" date="2021-06" db="EMBL/GenBank/DDBJ databases">
        <authorList>
            <person name="Kallberg Y."/>
            <person name="Tangrot J."/>
            <person name="Rosling A."/>
        </authorList>
    </citation>
    <scope>NUCLEOTIDE SEQUENCE</scope>
    <source>
        <strain evidence="1">MA461A</strain>
    </source>
</reference>
<gene>
    <name evidence="1" type="ORF">RPERSI_LOCUS30805</name>
</gene>
<feature type="non-terminal residue" evidence="1">
    <location>
        <position position="42"/>
    </location>
</feature>
<proteinExistence type="predicted"/>
<protein>
    <submittedName>
        <fullName evidence="1">35904_t:CDS:1</fullName>
    </submittedName>
</protein>
<name>A0ACA9SHW7_9GLOM</name>
<feature type="non-terminal residue" evidence="1">
    <location>
        <position position="1"/>
    </location>
</feature>
<dbReference type="Proteomes" id="UP000789920">
    <property type="component" value="Unassembled WGS sequence"/>
</dbReference>
<comment type="caution">
    <text evidence="1">The sequence shown here is derived from an EMBL/GenBank/DDBJ whole genome shotgun (WGS) entry which is preliminary data.</text>
</comment>
<organism evidence="1 2">
    <name type="scientific">Racocetra persica</name>
    <dbReference type="NCBI Taxonomy" id="160502"/>
    <lineage>
        <taxon>Eukaryota</taxon>
        <taxon>Fungi</taxon>
        <taxon>Fungi incertae sedis</taxon>
        <taxon>Mucoromycota</taxon>
        <taxon>Glomeromycotina</taxon>
        <taxon>Glomeromycetes</taxon>
        <taxon>Diversisporales</taxon>
        <taxon>Gigasporaceae</taxon>
        <taxon>Racocetra</taxon>
    </lineage>
</organism>
<evidence type="ECO:0000313" key="2">
    <source>
        <dbReference type="Proteomes" id="UP000789920"/>
    </source>
</evidence>
<accession>A0ACA9SHW7</accession>
<keyword evidence="2" id="KW-1185">Reference proteome</keyword>
<dbReference type="EMBL" id="CAJVQC010121619">
    <property type="protein sequence ID" value="CAG8838778.1"/>
    <property type="molecule type" value="Genomic_DNA"/>
</dbReference>
<evidence type="ECO:0000313" key="1">
    <source>
        <dbReference type="EMBL" id="CAG8838778.1"/>
    </source>
</evidence>